<dbReference type="EMBL" id="CAJVPW010000367">
    <property type="protein sequence ID" value="CAG8451804.1"/>
    <property type="molecule type" value="Genomic_DNA"/>
</dbReference>
<name>A0ACA9K4P3_9GLOM</name>
<reference evidence="1" key="1">
    <citation type="submission" date="2021-06" db="EMBL/GenBank/DDBJ databases">
        <authorList>
            <person name="Kallberg Y."/>
            <person name="Tangrot J."/>
            <person name="Rosling A."/>
        </authorList>
    </citation>
    <scope>NUCLEOTIDE SEQUENCE</scope>
    <source>
        <strain evidence="1">28 12/20/2015</strain>
    </source>
</reference>
<feature type="non-terminal residue" evidence="1">
    <location>
        <position position="1"/>
    </location>
</feature>
<comment type="caution">
    <text evidence="1">The sequence shown here is derived from an EMBL/GenBank/DDBJ whole genome shotgun (WGS) entry which is preliminary data.</text>
</comment>
<keyword evidence="2" id="KW-1185">Reference proteome</keyword>
<protein>
    <submittedName>
        <fullName evidence="1">13501_t:CDS:1</fullName>
    </submittedName>
</protein>
<sequence>ISEFSAKVLPTISLAILKNVIKLTEGKLELLQDFDIDGHCPIITRLLKGHCIKCRAADHTAKNNRTPSSKLQLLLSSSTPESQRKNENN</sequence>
<evidence type="ECO:0000313" key="2">
    <source>
        <dbReference type="Proteomes" id="UP000789366"/>
    </source>
</evidence>
<gene>
    <name evidence="1" type="ORF">SPELUC_LOCUS837</name>
</gene>
<dbReference type="Proteomes" id="UP000789366">
    <property type="component" value="Unassembled WGS sequence"/>
</dbReference>
<proteinExistence type="predicted"/>
<organism evidence="1 2">
    <name type="scientific">Cetraspora pellucida</name>
    <dbReference type="NCBI Taxonomy" id="1433469"/>
    <lineage>
        <taxon>Eukaryota</taxon>
        <taxon>Fungi</taxon>
        <taxon>Fungi incertae sedis</taxon>
        <taxon>Mucoromycota</taxon>
        <taxon>Glomeromycotina</taxon>
        <taxon>Glomeromycetes</taxon>
        <taxon>Diversisporales</taxon>
        <taxon>Gigasporaceae</taxon>
        <taxon>Cetraspora</taxon>
    </lineage>
</organism>
<accession>A0ACA9K4P3</accession>
<evidence type="ECO:0000313" key="1">
    <source>
        <dbReference type="EMBL" id="CAG8451804.1"/>
    </source>
</evidence>